<dbReference type="EMBL" id="JARXHW010000013">
    <property type="protein sequence ID" value="MDQ8207375.1"/>
    <property type="molecule type" value="Genomic_DNA"/>
</dbReference>
<keyword evidence="2" id="KW-1185">Reference proteome</keyword>
<accession>A0ABU1AT90</accession>
<comment type="caution">
    <text evidence="1">The sequence shown here is derived from an EMBL/GenBank/DDBJ whole genome shotgun (WGS) entry which is preliminary data.</text>
</comment>
<evidence type="ECO:0000313" key="2">
    <source>
        <dbReference type="Proteomes" id="UP001225316"/>
    </source>
</evidence>
<evidence type="ECO:0008006" key="3">
    <source>
        <dbReference type="Google" id="ProtNLM"/>
    </source>
</evidence>
<sequence>MAQTKIIVDTNSYFRLAQNIHPLLCQAFGSKDYTLYMHAELNAEFRDSPRLQASFSWAADPEFRENRKRSLSLSKAQKAEIEDTIEYLWAYVKDEFHQKRGKGPSMTDTIIVATAAVLEIRVVTDDQDMIELAEEYGVHQVSTLELMKLMLDEGHIDLDKIKQIVAQWQYDGDTPYARWKQEYKQLFKHAPPSG</sequence>
<dbReference type="SUPFAM" id="SSF88723">
    <property type="entry name" value="PIN domain-like"/>
    <property type="match status" value="1"/>
</dbReference>
<name>A0ABU1AT90_9BACT</name>
<dbReference type="RefSeq" id="WP_308949511.1">
    <property type="nucleotide sequence ID" value="NZ_JARXHW010000013.1"/>
</dbReference>
<dbReference type="Proteomes" id="UP001225316">
    <property type="component" value="Unassembled WGS sequence"/>
</dbReference>
<proteinExistence type="predicted"/>
<dbReference type="Gene3D" id="3.40.50.1010">
    <property type="entry name" value="5'-nuclease"/>
    <property type="match status" value="1"/>
</dbReference>
<organism evidence="1 2">
    <name type="scientific">Thalassobacterium maritimum</name>
    <dbReference type="NCBI Taxonomy" id="3041265"/>
    <lineage>
        <taxon>Bacteria</taxon>
        <taxon>Pseudomonadati</taxon>
        <taxon>Verrucomicrobiota</taxon>
        <taxon>Opitutia</taxon>
        <taxon>Puniceicoccales</taxon>
        <taxon>Coraliomargaritaceae</taxon>
        <taxon>Thalassobacterium</taxon>
    </lineage>
</organism>
<reference evidence="1 2" key="1">
    <citation type="submission" date="2023-04" db="EMBL/GenBank/DDBJ databases">
        <title>A novel bacteria isolated from coastal sediment.</title>
        <authorList>
            <person name="Liu X.-J."/>
            <person name="Du Z.-J."/>
        </authorList>
    </citation>
    <scope>NUCLEOTIDE SEQUENCE [LARGE SCALE GENOMIC DNA]</scope>
    <source>
        <strain evidence="1 2">SDUM461003</strain>
    </source>
</reference>
<dbReference type="InterPro" id="IPR029060">
    <property type="entry name" value="PIN-like_dom_sf"/>
</dbReference>
<evidence type="ECO:0000313" key="1">
    <source>
        <dbReference type="EMBL" id="MDQ8207375.1"/>
    </source>
</evidence>
<protein>
    <recommendedName>
        <fullName evidence="3">DNA-binding protein</fullName>
    </recommendedName>
</protein>
<gene>
    <name evidence="1" type="ORF">QEH52_07640</name>
</gene>